<dbReference type="InterPro" id="IPR004175">
    <property type="entry name" value="RNA_CPDase"/>
</dbReference>
<keyword evidence="3" id="KW-1185">Reference proteome</keyword>
<evidence type="ECO:0000313" key="3">
    <source>
        <dbReference type="Proteomes" id="UP000798808"/>
    </source>
</evidence>
<proteinExistence type="predicted"/>
<keyword evidence="1" id="KW-0378">Hydrolase</keyword>
<evidence type="ECO:0000256" key="1">
    <source>
        <dbReference type="ARBA" id="ARBA00022801"/>
    </source>
</evidence>
<dbReference type="NCBIfam" id="TIGR02258">
    <property type="entry name" value="2_5_ligase"/>
    <property type="match status" value="1"/>
</dbReference>
<dbReference type="PANTHER" id="PTHR40037">
    <property type="entry name" value="PHOSPHOESTERASE YJCG-RELATED"/>
    <property type="match status" value="1"/>
</dbReference>
<dbReference type="InterPro" id="IPR050580">
    <property type="entry name" value="2H_phosphoesterase_YjcG-like"/>
</dbReference>
<sequence length="184" mass="21878">MKEPKQLYFIAIVPPEPIYSQIAEFKAHMAEQYNSKAALKSPPHITLHMPFRWDEEKEEKIFRTLENLTDNRQAFDLSLENFGAFKPRVIYVDLHRQPALEDLHDDLKKVMKISLNIFNADYKDRGFNPHMTLAFRDLKKPAFFEAWKEFESKEFNASFTADKIILLKHNGKNWDVYREFPLKK</sequence>
<dbReference type="Pfam" id="PF13563">
    <property type="entry name" value="2_5_RNA_ligase2"/>
    <property type="match status" value="1"/>
</dbReference>
<dbReference type="RefSeq" id="WP_155174400.1">
    <property type="nucleotide sequence ID" value="NZ_BAAAFL010000012.1"/>
</dbReference>
<dbReference type="PANTHER" id="PTHR40037:SF1">
    <property type="entry name" value="PHOSPHOESTERASE SAOUHSC_00951-RELATED"/>
    <property type="match status" value="1"/>
</dbReference>
<evidence type="ECO:0000313" key="2">
    <source>
        <dbReference type="EMBL" id="MTI27398.1"/>
    </source>
</evidence>
<dbReference type="EMBL" id="SMLW01000626">
    <property type="protein sequence ID" value="MTI27398.1"/>
    <property type="molecule type" value="Genomic_DNA"/>
</dbReference>
<comment type="caution">
    <text evidence="2">The sequence shown here is derived from an EMBL/GenBank/DDBJ whole genome shotgun (WGS) entry which is preliminary data.</text>
</comment>
<protein>
    <submittedName>
        <fullName evidence="2">RNA 2',3'-cyclic phosphodiesterase</fullName>
    </submittedName>
</protein>
<dbReference type="Proteomes" id="UP000798808">
    <property type="component" value="Unassembled WGS sequence"/>
</dbReference>
<dbReference type="SUPFAM" id="SSF55144">
    <property type="entry name" value="LigT-like"/>
    <property type="match status" value="1"/>
</dbReference>
<name>A0ABW9RT94_9BACT</name>
<gene>
    <name evidence="2" type="primary">thpR</name>
    <name evidence="2" type="ORF">E1163_20750</name>
</gene>
<dbReference type="Gene3D" id="3.90.1140.10">
    <property type="entry name" value="Cyclic phosphodiesterase"/>
    <property type="match status" value="1"/>
</dbReference>
<accession>A0ABW9RT94</accession>
<reference evidence="2 3" key="1">
    <citation type="submission" date="2019-02" db="EMBL/GenBank/DDBJ databases">
        <authorList>
            <person name="Goldberg S.R."/>
            <person name="Haltli B.A."/>
            <person name="Correa H."/>
            <person name="Russell K.G."/>
        </authorList>
    </citation>
    <scope>NUCLEOTIDE SEQUENCE [LARGE SCALE GENOMIC DNA]</scope>
    <source>
        <strain evidence="2 3">JCM 16186</strain>
    </source>
</reference>
<organism evidence="2 3">
    <name type="scientific">Fulvivirga kasyanovii</name>
    <dbReference type="NCBI Taxonomy" id="396812"/>
    <lineage>
        <taxon>Bacteria</taxon>
        <taxon>Pseudomonadati</taxon>
        <taxon>Bacteroidota</taxon>
        <taxon>Cytophagia</taxon>
        <taxon>Cytophagales</taxon>
        <taxon>Fulvivirgaceae</taxon>
        <taxon>Fulvivirga</taxon>
    </lineage>
</organism>
<dbReference type="InterPro" id="IPR009097">
    <property type="entry name" value="Cyclic_Pdiesterase"/>
</dbReference>